<organism evidence="2 4">
    <name type="scientific">Holdemania massiliensis</name>
    <dbReference type="NCBI Taxonomy" id="1468449"/>
    <lineage>
        <taxon>Bacteria</taxon>
        <taxon>Bacillati</taxon>
        <taxon>Bacillota</taxon>
        <taxon>Erysipelotrichia</taxon>
        <taxon>Erysipelotrichales</taxon>
        <taxon>Erysipelotrichaceae</taxon>
        <taxon>Holdemania</taxon>
    </lineage>
</organism>
<dbReference type="Proteomes" id="UP000480929">
    <property type="component" value="Unassembled WGS sequence"/>
</dbReference>
<evidence type="ECO:0000313" key="3">
    <source>
        <dbReference type="EMBL" id="MSC34176.1"/>
    </source>
</evidence>
<gene>
    <name evidence="3" type="ORF">GKD88_13700</name>
    <name evidence="2" type="ORF">GKE08_14030</name>
</gene>
<protein>
    <recommendedName>
        <fullName evidence="6">YcxB-like protein domain-containing protein</fullName>
    </recommendedName>
</protein>
<keyword evidence="5" id="KW-1185">Reference proteome</keyword>
<evidence type="ECO:0000313" key="4">
    <source>
        <dbReference type="Proteomes" id="UP000433575"/>
    </source>
</evidence>
<evidence type="ECO:0008006" key="6">
    <source>
        <dbReference type="Google" id="ProtNLM"/>
    </source>
</evidence>
<evidence type="ECO:0000313" key="5">
    <source>
        <dbReference type="Proteomes" id="UP000480929"/>
    </source>
</evidence>
<dbReference type="AlphaFoldDB" id="A0A6N7SAX3"/>
<keyword evidence="1" id="KW-0812">Transmembrane</keyword>
<accession>A0A6N7SAX3</accession>
<reference evidence="4 5" key="1">
    <citation type="journal article" date="2019" name="Nat. Med.">
        <title>A library of human gut bacterial isolates paired with longitudinal multiomics data enables mechanistic microbiome research.</title>
        <authorList>
            <person name="Poyet M."/>
            <person name="Groussin M."/>
            <person name="Gibbons S.M."/>
            <person name="Avila-Pacheco J."/>
            <person name="Jiang X."/>
            <person name="Kearney S.M."/>
            <person name="Perrotta A.R."/>
            <person name="Berdy B."/>
            <person name="Zhao S."/>
            <person name="Lieberman T.D."/>
            <person name="Swanson P.K."/>
            <person name="Smith M."/>
            <person name="Roesemann S."/>
            <person name="Alexander J.E."/>
            <person name="Rich S.A."/>
            <person name="Livny J."/>
            <person name="Vlamakis H."/>
            <person name="Clish C."/>
            <person name="Bullock K."/>
            <person name="Deik A."/>
            <person name="Scott J."/>
            <person name="Pierce K.A."/>
            <person name="Xavier R.J."/>
            <person name="Alm E.J."/>
        </authorList>
    </citation>
    <scope>NUCLEOTIDE SEQUENCE [LARGE SCALE GENOMIC DNA]</scope>
    <source>
        <strain evidence="2 4">BIOML-A4</strain>
        <strain evidence="3 5">BIOML-A5</strain>
    </source>
</reference>
<dbReference type="EMBL" id="WKPJ01000026">
    <property type="protein sequence ID" value="MSA90446.1"/>
    <property type="molecule type" value="Genomic_DNA"/>
</dbReference>
<comment type="caution">
    <text evidence="2">The sequence shown here is derived from an EMBL/GenBank/DDBJ whole genome shotgun (WGS) entry which is preliminary data.</text>
</comment>
<dbReference type="OrthoDB" id="9931787at2"/>
<sequence>MLQLQYQFSPEDALRYYETLLSSSHQTRLPRGIALLWGPALCAALMIGFQWTHSILAWIIAVSFSLLWLFYLAPRFFRNLCRSAAKRKLASSQLNWEALQIEENEGCFRVNGTEKKLADYFILKDFLIVAFEDQTQLVIPEQAFGENEERMKQWLLRLTLAVNRKQTKKQEEKEEIVE</sequence>
<dbReference type="EMBL" id="WKPI01000028">
    <property type="protein sequence ID" value="MSC34176.1"/>
    <property type="molecule type" value="Genomic_DNA"/>
</dbReference>
<keyword evidence="1" id="KW-1133">Transmembrane helix</keyword>
<keyword evidence="1" id="KW-0472">Membrane</keyword>
<dbReference type="RefSeq" id="WP_154239685.1">
    <property type="nucleotide sequence ID" value="NZ_CALJPI010000315.1"/>
</dbReference>
<feature type="transmembrane region" description="Helical" evidence="1">
    <location>
        <begin position="32"/>
        <end position="49"/>
    </location>
</feature>
<evidence type="ECO:0000313" key="2">
    <source>
        <dbReference type="EMBL" id="MSA90446.1"/>
    </source>
</evidence>
<feature type="transmembrane region" description="Helical" evidence="1">
    <location>
        <begin position="55"/>
        <end position="73"/>
    </location>
</feature>
<name>A0A6N7SAX3_9FIRM</name>
<dbReference type="Proteomes" id="UP000433575">
    <property type="component" value="Unassembled WGS sequence"/>
</dbReference>
<evidence type="ECO:0000256" key="1">
    <source>
        <dbReference type="SAM" id="Phobius"/>
    </source>
</evidence>
<proteinExistence type="predicted"/>